<dbReference type="Proteomes" id="UP000000644">
    <property type="component" value="Chromosome"/>
</dbReference>
<gene>
    <name evidence="1" type="ordered locus">Pnap_3923</name>
</gene>
<dbReference type="KEGG" id="pna:Pnap_3923"/>
<accession>A1VU91</accession>
<name>A1VU91_POLNA</name>
<dbReference type="RefSeq" id="WP_011803285.1">
    <property type="nucleotide sequence ID" value="NC_008781.1"/>
</dbReference>
<evidence type="ECO:0000313" key="1">
    <source>
        <dbReference type="EMBL" id="ABM39219.1"/>
    </source>
</evidence>
<evidence type="ECO:0000313" key="2">
    <source>
        <dbReference type="Proteomes" id="UP000000644"/>
    </source>
</evidence>
<dbReference type="EMBL" id="CP000529">
    <property type="protein sequence ID" value="ABM39219.1"/>
    <property type="molecule type" value="Genomic_DNA"/>
</dbReference>
<dbReference type="HOGENOM" id="CLU_2234041_0_0_4"/>
<sequence>MIISTKLIPRGFSAFCLWPFIFVRPEFRSDTALIEHELVHYREQAWITPVWVILYLVSRKFRLAAEVRAYTRQIEVGGVTREQAAHALMSYRLGISYGKAMQELA</sequence>
<dbReference type="OrthoDB" id="8904459at2"/>
<proteinExistence type="predicted"/>
<keyword evidence="2" id="KW-1185">Reference proteome</keyword>
<reference evidence="2" key="1">
    <citation type="journal article" date="2009" name="Environ. Microbiol.">
        <title>The genome of Polaromonas naphthalenivorans strain CJ2, isolated from coal tar-contaminated sediment, reveals physiological and metabolic versatility and evolution through extensive horizontal gene transfer.</title>
        <authorList>
            <person name="Yagi J.M."/>
            <person name="Sims D."/>
            <person name="Brettin T."/>
            <person name="Bruce D."/>
            <person name="Madsen E.L."/>
        </authorList>
    </citation>
    <scope>NUCLEOTIDE SEQUENCE [LARGE SCALE GENOMIC DNA]</scope>
    <source>
        <strain evidence="2">CJ2</strain>
    </source>
</reference>
<protein>
    <recommendedName>
        <fullName evidence="3">Peptidase M56 domain-containing protein</fullName>
    </recommendedName>
</protein>
<organism evidence="1 2">
    <name type="scientific">Polaromonas naphthalenivorans (strain CJ2)</name>
    <dbReference type="NCBI Taxonomy" id="365044"/>
    <lineage>
        <taxon>Bacteria</taxon>
        <taxon>Pseudomonadati</taxon>
        <taxon>Pseudomonadota</taxon>
        <taxon>Betaproteobacteria</taxon>
        <taxon>Burkholderiales</taxon>
        <taxon>Comamonadaceae</taxon>
        <taxon>Polaromonas</taxon>
    </lineage>
</organism>
<evidence type="ECO:0008006" key="3">
    <source>
        <dbReference type="Google" id="ProtNLM"/>
    </source>
</evidence>
<dbReference type="AlphaFoldDB" id="A1VU91"/>